<dbReference type="EMBL" id="QRVJ01000006">
    <property type="protein sequence ID" value="RGS37443.1"/>
    <property type="molecule type" value="Genomic_DNA"/>
</dbReference>
<dbReference type="Proteomes" id="UP000283341">
    <property type="component" value="Unassembled WGS sequence"/>
</dbReference>
<name>A0A412IJ37_9BACE</name>
<dbReference type="AlphaFoldDB" id="A0A412IJ37"/>
<protein>
    <submittedName>
        <fullName evidence="1">Uncharacterized protein</fullName>
    </submittedName>
</protein>
<comment type="caution">
    <text evidence="1">The sequence shown here is derived from an EMBL/GenBank/DDBJ whole genome shotgun (WGS) entry which is preliminary data.</text>
</comment>
<accession>A0A412IJ37</accession>
<proteinExistence type="predicted"/>
<reference evidence="1 2" key="1">
    <citation type="submission" date="2018-08" db="EMBL/GenBank/DDBJ databases">
        <title>A genome reference for cultivated species of the human gut microbiota.</title>
        <authorList>
            <person name="Zou Y."/>
            <person name="Xue W."/>
            <person name="Luo G."/>
        </authorList>
    </citation>
    <scope>NUCLEOTIDE SEQUENCE [LARGE SCALE GENOMIC DNA]</scope>
    <source>
        <strain evidence="1 2">AF22-3AC</strain>
    </source>
</reference>
<evidence type="ECO:0000313" key="1">
    <source>
        <dbReference type="EMBL" id="RGS37443.1"/>
    </source>
</evidence>
<organism evidence="1 2">
    <name type="scientific">Bacteroides cellulosilyticus</name>
    <dbReference type="NCBI Taxonomy" id="246787"/>
    <lineage>
        <taxon>Bacteria</taxon>
        <taxon>Pseudomonadati</taxon>
        <taxon>Bacteroidota</taxon>
        <taxon>Bacteroidia</taxon>
        <taxon>Bacteroidales</taxon>
        <taxon>Bacteroidaceae</taxon>
        <taxon>Bacteroides</taxon>
    </lineage>
</organism>
<gene>
    <name evidence="1" type="ORF">DWX97_09930</name>
</gene>
<sequence>MPTQITILAENGEQQNVEMFINDWIDVQDDRYRFLVIDDIGQIVIKTHEMVCSEYVLPHCGHSSLK</sequence>
<evidence type="ECO:0000313" key="2">
    <source>
        <dbReference type="Proteomes" id="UP000283341"/>
    </source>
</evidence>